<dbReference type="SUPFAM" id="SSF48208">
    <property type="entry name" value="Six-hairpin glycosidases"/>
    <property type="match status" value="1"/>
</dbReference>
<proteinExistence type="predicted"/>
<comment type="caution">
    <text evidence="3">The sequence shown here is derived from an EMBL/GenBank/DDBJ whole genome shotgun (WGS) entry which is preliminary data.</text>
</comment>
<gene>
    <name evidence="3" type="ORF">EMQ25_05375</name>
</gene>
<evidence type="ECO:0000313" key="4">
    <source>
        <dbReference type="Proteomes" id="UP000281547"/>
    </source>
</evidence>
<evidence type="ECO:0008006" key="5">
    <source>
        <dbReference type="Google" id="ProtNLM"/>
    </source>
</evidence>
<dbReference type="AlphaFoldDB" id="A0A433XEV2"/>
<dbReference type="InterPro" id="IPR024462">
    <property type="entry name" value="GH116_N"/>
</dbReference>
<dbReference type="RefSeq" id="WP_127187543.1">
    <property type="nucleotide sequence ID" value="NZ_RZNJ01000002.1"/>
</dbReference>
<dbReference type="InterPro" id="IPR012341">
    <property type="entry name" value="6hp_glycosidase-like_sf"/>
</dbReference>
<dbReference type="InterPro" id="IPR006775">
    <property type="entry name" value="GH116_catalytic"/>
</dbReference>
<dbReference type="GO" id="GO:0005975">
    <property type="term" value="P:carbohydrate metabolic process"/>
    <property type="evidence" value="ECO:0007669"/>
    <property type="project" value="InterPro"/>
</dbReference>
<dbReference type="GO" id="GO:0004553">
    <property type="term" value="F:hydrolase activity, hydrolyzing O-glycosyl compounds"/>
    <property type="evidence" value="ECO:0007669"/>
    <property type="project" value="InterPro"/>
</dbReference>
<protein>
    <recommendedName>
        <fullName evidence="5">Beta-glucosidase</fullName>
    </recommendedName>
</protein>
<dbReference type="OrthoDB" id="9807660at2"/>
<dbReference type="EMBL" id="RZNJ01000002">
    <property type="protein sequence ID" value="RUT32586.1"/>
    <property type="molecule type" value="Genomic_DNA"/>
</dbReference>
<dbReference type="Proteomes" id="UP000281547">
    <property type="component" value="Unassembled WGS sequence"/>
</dbReference>
<dbReference type="InterPro" id="IPR052566">
    <property type="entry name" value="Non-lysos_glucosylceramidase"/>
</dbReference>
<evidence type="ECO:0000259" key="2">
    <source>
        <dbReference type="Pfam" id="PF12215"/>
    </source>
</evidence>
<keyword evidence="4" id="KW-1185">Reference proteome</keyword>
<feature type="domain" description="Glycosyl-hydrolase family 116 N-terminal" evidence="2">
    <location>
        <begin position="29"/>
        <end position="353"/>
    </location>
</feature>
<dbReference type="InterPro" id="IPR008928">
    <property type="entry name" value="6-hairpin_glycosidase_sf"/>
</dbReference>
<feature type="domain" description="Glycosyl-hydrolase family 116 catalytic region" evidence="1">
    <location>
        <begin position="472"/>
        <end position="780"/>
    </location>
</feature>
<accession>A0A433XEV2</accession>
<dbReference type="PANTHER" id="PTHR12654:SF0">
    <property type="entry name" value="NON-LYSOSOMAL GLUCOSYLCERAMIDASE"/>
    <property type="match status" value="1"/>
</dbReference>
<evidence type="ECO:0000313" key="3">
    <source>
        <dbReference type="EMBL" id="RUT32586.1"/>
    </source>
</evidence>
<evidence type="ECO:0000259" key="1">
    <source>
        <dbReference type="Pfam" id="PF04685"/>
    </source>
</evidence>
<reference evidence="3 4" key="1">
    <citation type="journal article" date="2016" name="Int. J. Syst. Evol. Microbiol.">
        <title>Arsenicitalea aurantiaca gen. nov., sp. nov., a new member of the family Hyphomicrobiaceae, isolated from high-arsenic sediment.</title>
        <authorList>
            <person name="Mu Y."/>
            <person name="Zhou L."/>
            <person name="Zeng X.C."/>
            <person name="Liu L."/>
            <person name="Pan Y."/>
            <person name="Chen X."/>
            <person name="Wang J."/>
            <person name="Li S."/>
            <person name="Li W.J."/>
            <person name="Wang Y."/>
        </authorList>
    </citation>
    <scope>NUCLEOTIDE SEQUENCE [LARGE SCALE GENOMIC DNA]</scope>
    <source>
        <strain evidence="3 4">42-50</strain>
    </source>
</reference>
<name>A0A433XEV2_9HYPH</name>
<dbReference type="Gene3D" id="1.50.10.10">
    <property type="match status" value="1"/>
</dbReference>
<dbReference type="Pfam" id="PF04685">
    <property type="entry name" value="DUF608"/>
    <property type="match status" value="1"/>
</dbReference>
<sequence length="901" mass="99502">MPRVEAGIETALEQPPHIYEGERTAAISFPLGGIGTGSIGLSGAGRLVDWEIFNRPAKGSLNALSHFAVRAEAEGRVLDARMLNGPYRDSAMGSLVGEAYRSFGFGARRGSLVGMPHFARCGFDGRFPVAGLDFSDPHFPGSVGMTAFNPFIPSNERDSGLPAAMFEVRFTNPLHMPVTYSLVAVLGHDMPGQPMAQLVEAPGFRGIMVHDGDTPGDDPEFAQLLVATDADQTSRQSYLYRGLWYDALEVYWNDLNRPGPFSERVYPTRDDRGGMIRDRDGSLQAAHLTLAPGETGTLRMLLAWYVPNFQKYWVSPVWHFTEPSMASGRWKNWYATEWSGVEEVATEAFARWGDLRAQTIAFRDALYGSTLPWPFLDAAGANLSTLKSPTVLRLEDGTLYGWEGCHPKAGSCEGTCTHVWNYQQAFAYLFPRLSRTIRDADYAYNIDEKGEMSFRLGVPLGTRLKTERACADGQFGNVMLVYRDWKLCGDSEWLARLWPAIRRSIEYAWSPDNADQWDPDRTGILHGRQHHTLDMELFGPNAWLSGYYVGALAAAAEMGEALGDAEFATLCRSLADAGREHIDRYLFNGSHFIHQIDLSDKSILQPYRQAERSRRLLGAGIENLYWSAEHNQIKYQLGEACFIDQLASQWHAGLYGLQPIFARDKAISALRAIRANNYVDALGRIANSGRVFGYGEEAGTIAVAWADSVPRPLLNIPYAQETLHGMEYALGTTLLQYGLVEDAIATFKAVRDRYDGTLRNPWSEMECGSNYARSMASWGIVPAASGFHVDAPRGEIGFSPRIAMGGRFRSVWSLDEAWGEVEFENGACTLRVMHGALTLSALRLTLGGGAGIVRRNGEGVPARFEIGRVAFGPITLGAGDRLEIKADDLTLEDATDLETRA</sequence>
<dbReference type="PANTHER" id="PTHR12654">
    <property type="entry name" value="BILE ACID BETA-GLUCOSIDASE-RELATED"/>
    <property type="match status" value="1"/>
</dbReference>
<organism evidence="3 4">
    <name type="scientific">Arsenicitalea aurantiaca</name>
    <dbReference type="NCBI Taxonomy" id="1783274"/>
    <lineage>
        <taxon>Bacteria</taxon>
        <taxon>Pseudomonadati</taxon>
        <taxon>Pseudomonadota</taxon>
        <taxon>Alphaproteobacteria</taxon>
        <taxon>Hyphomicrobiales</taxon>
        <taxon>Devosiaceae</taxon>
        <taxon>Arsenicitalea</taxon>
    </lineage>
</organism>
<dbReference type="Pfam" id="PF12215">
    <property type="entry name" value="Glyco_hydr_116N"/>
    <property type="match status" value="1"/>
</dbReference>